<name>A0A1E5FY57_VIBSP</name>
<accession>A0A1E5FY57</accession>
<sequence>MLSISLFLVAFLNILLFIIYGFSDTPGVAYDIDYRVEDVASDYCGRSKSQIYFDDNKFEMKSVVEEITPNNEKLYFETQKKGTYLSLSENVYSMSFTEHTSNFIGNKRLPETPIINSFYSAERYLPNRNLIEIKHRSENYLILISFINGGQILALERH</sequence>
<reference evidence="1 2" key="1">
    <citation type="journal article" date="2012" name="Science">
        <title>Ecological populations of bacteria act as socially cohesive units of antibiotic production and resistance.</title>
        <authorList>
            <person name="Cordero O.X."/>
            <person name="Wildschutte H."/>
            <person name="Kirkup B."/>
            <person name="Proehl S."/>
            <person name="Ngo L."/>
            <person name="Hussain F."/>
            <person name="Le Roux F."/>
            <person name="Mincer T."/>
            <person name="Polz M.F."/>
        </authorList>
    </citation>
    <scope>NUCLEOTIDE SEQUENCE [LARGE SCALE GENOMIC DNA]</scope>
    <source>
        <strain evidence="1 2">12E03</strain>
    </source>
</reference>
<dbReference type="InterPro" id="IPR054526">
    <property type="entry name" value="VtrC-like"/>
</dbReference>
<dbReference type="AlphaFoldDB" id="A0A1E5FY57"/>
<dbReference type="OrthoDB" id="5867903at2"/>
<evidence type="ECO:0000313" key="2">
    <source>
        <dbReference type="Proteomes" id="UP000094802"/>
    </source>
</evidence>
<evidence type="ECO:0000313" key="1">
    <source>
        <dbReference type="EMBL" id="OEF95442.1"/>
    </source>
</evidence>
<organism evidence="1 2">
    <name type="scientific">Vibrio splendidus 12E03</name>
    <dbReference type="NCBI Taxonomy" id="1191305"/>
    <lineage>
        <taxon>Bacteria</taxon>
        <taxon>Pseudomonadati</taxon>
        <taxon>Pseudomonadota</taxon>
        <taxon>Gammaproteobacteria</taxon>
        <taxon>Vibrionales</taxon>
        <taxon>Vibrionaceae</taxon>
        <taxon>Vibrio</taxon>
    </lineage>
</organism>
<proteinExistence type="predicted"/>
<dbReference type="RefSeq" id="WP_019824557.1">
    <property type="nucleotide sequence ID" value="NZ_AJZD02000003.1"/>
</dbReference>
<comment type="caution">
    <text evidence="1">The sequence shown here is derived from an EMBL/GenBank/DDBJ whole genome shotgun (WGS) entry which is preliminary data.</text>
</comment>
<dbReference type="Proteomes" id="UP000094802">
    <property type="component" value="Unassembled WGS sequence"/>
</dbReference>
<dbReference type="EMBL" id="AJZD02000003">
    <property type="protein sequence ID" value="OEF95442.1"/>
    <property type="molecule type" value="Genomic_DNA"/>
</dbReference>
<protein>
    <submittedName>
        <fullName evidence="1">Uncharacterized protein</fullName>
    </submittedName>
</protein>
<dbReference type="Pfam" id="PF22280">
    <property type="entry name" value="VtrC"/>
    <property type="match status" value="1"/>
</dbReference>
<gene>
    <name evidence="1" type="ORF">A142_02440</name>
</gene>